<dbReference type="GO" id="GO:1990204">
    <property type="term" value="C:oxidoreductase complex"/>
    <property type="evidence" value="ECO:0007669"/>
    <property type="project" value="UniProtKB-ARBA"/>
</dbReference>
<dbReference type="OrthoDB" id="9810782at2"/>
<dbReference type="Gene3D" id="2.40.40.20">
    <property type="match status" value="1"/>
</dbReference>
<dbReference type="Gene3D" id="3.40.50.740">
    <property type="match status" value="1"/>
</dbReference>
<reference evidence="9 10" key="1">
    <citation type="submission" date="2019-02" db="EMBL/GenBank/DDBJ databases">
        <title>Shewanella sp. D4-2 isolated from Dokdo Island.</title>
        <authorList>
            <person name="Baek K."/>
        </authorList>
    </citation>
    <scope>NUCLEOTIDE SEQUENCE [LARGE SCALE GENOMIC DNA]</scope>
    <source>
        <strain evidence="9 10">D4-2</strain>
    </source>
</reference>
<evidence type="ECO:0000256" key="1">
    <source>
        <dbReference type="ARBA" id="ARBA00001942"/>
    </source>
</evidence>
<keyword evidence="5" id="KW-0560">Oxidoreductase</keyword>
<evidence type="ECO:0000313" key="9">
    <source>
        <dbReference type="EMBL" id="QBF81392.1"/>
    </source>
</evidence>
<dbReference type="Pfam" id="PF04879">
    <property type="entry name" value="Molybdop_Fe4S4"/>
    <property type="match status" value="1"/>
</dbReference>
<evidence type="ECO:0000313" key="10">
    <source>
        <dbReference type="Proteomes" id="UP000291106"/>
    </source>
</evidence>
<dbReference type="GO" id="GO:0051539">
    <property type="term" value="F:4 iron, 4 sulfur cluster binding"/>
    <property type="evidence" value="ECO:0007669"/>
    <property type="project" value="UniProtKB-KW"/>
</dbReference>
<dbReference type="GO" id="GO:0016491">
    <property type="term" value="F:oxidoreductase activity"/>
    <property type="evidence" value="ECO:0007669"/>
    <property type="project" value="UniProtKB-KW"/>
</dbReference>
<evidence type="ECO:0000256" key="3">
    <source>
        <dbReference type="ARBA" id="ARBA00022505"/>
    </source>
</evidence>
<keyword evidence="10" id="KW-1185">Reference proteome</keyword>
<proteinExistence type="predicted"/>
<dbReference type="KEGG" id="smai:EXU30_00775"/>
<dbReference type="AlphaFoldDB" id="A0A411PD70"/>
<dbReference type="InterPro" id="IPR041854">
    <property type="entry name" value="BFD-like_2Fe2S-bd_dom_sf"/>
</dbReference>
<keyword evidence="4" id="KW-0479">Metal-binding</keyword>
<name>A0A411PD70_9GAMM</name>
<dbReference type="SUPFAM" id="SSF53706">
    <property type="entry name" value="Formate dehydrogenase/DMSO reductase, domains 1-3"/>
    <property type="match status" value="1"/>
</dbReference>
<dbReference type="PANTHER" id="PTHR43105:SF9">
    <property type="entry name" value="NADPH-FE(3+) OXIDOREDUCTASE SUBUNIT ALPHA"/>
    <property type="match status" value="1"/>
</dbReference>
<evidence type="ECO:0000256" key="4">
    <source>
        <dbReference type="ARBA" id="ARBA00022723"/>
    </source>
</evidence>
<comment type="cofactor">
    <cofactor evidence="1">
        <name>Mo-bis(molybdopterin guanine dinucleotide)</name>
        <dbReference type="ChEBI" id="CHEBI:60539"/>
    </cofactor>
</comment>
<dbReference type="GO" id="GO:0046872">
    <property type="term" value="F:metal ion binding"/>
    <property type="evidence" value="ECO:0007669"/>
    <property type="project" value="UniProtKB-KW"/>
</dbReference>
<dbReference type="Pfam" id="PF00384">
    <property type="entry name" value="Molybdopterin"/>
    <property type="match status" value="1"/>
</dbReference>
<keyword evidence="2" id="KW-0004">4Fe-4S</keyword>
<dbReference type="Gene3D" id="1.10.10.1100">
    <property type="entry name" value="BFD-like [2Fe-2S]-binding domain"/>
    <property type="match status" value="1"/>
</dbReference>
<dbReference type="GO" id="GO:0043546">
    <property type="term" value="F:molybdopterin cofactor binding"/>
    <property type="evidence" value="ECO:0007669"/>
    <property type="project" value="InterPro"/>
</dbReference>
<dbReference type="Proteomes" id="UP000291106">
    <property type="component" value="Chromosome"/>
</dbReference>
<dbReference type="PROSITE" id="PS00551">
    <property type="entry name" value="MOLYBDOPTERIN_PROK_1"/>
    <property type="match status" value="1"/>
</dbReference>
<protein>
    <submittedName>
        <fullName evidence="9">Nitrate reductase</fullName>
    </submittedName>
</protein>
<feature type="domain" description="4Fe-4S Mo/W bis-MGD-type" evidence="8">
    <location>
        <begin position="1"/>
        <end position="67"/>
    </location>
</feature>
<dbReference type="InterPro" id="IPR006656">
    <property type="entry name" value="Mopterin_OxRdtase"/>
</dbReference>
<dbReference type="InterPro" id="IPR050123">
    <property type="entry name" value="Prok_molybdopt-oxidoreductase"/>
</dbReference>
<dbReference type="Pfam" id="PF01568">
    <property type="entry name" value="Molydop_binding"/>
    <property type="match status" value="1"/>
</dbReference>
<dbReference type="GO" id="GO:0045333">
    <property type="term" value="P:cellular respiration"/>
    <property type="evidence" value="ECO:0007669"/>
    <property type="project" value="UniProtKB-ARBA"/>
</dbReference>
<dbReference type="PROSITE" id="PS51669">
    <property type="entry name" value="4FE4S_MOW_BIS_MGD"/>
    <property type="match status" value="1"/>
</dbReference>
<dbReference type="InterPro" id="IPR009010">
    <property type="entry name" value="Asp_de-COase-like_dom_sf"/>
</dbReference>
<dbReference type="PANTHER" id="PTHR43105">
    <property type="entry name" value="RESPIRATORY NITRATE REDUCTASE"/>
    <property type="match status" value="1"/>
</dbReference>
<dbReference type="Gene3D" id="2.20.25.90">
    <property type="entry name" value="ADC-like domains"/>
    <property type="match status" value="1"/>
</dbReference>
<evidence type="ECO:0000256" key="7">
    <source>
        <dbReference type="ARBA" id="ARBA00023014"/>
    </source>
</evidence>
<keyword evidence="3" id="KW-0500">Molybdenum</keyword>
<dbReference type="SUPFAM" id="SSF50692">
    <property type="entry name" value="ADC-like"/>
    <property type="match status" value="1"/>
</dbReference>
<sequence>MTSINSSCAYCGVGCGVEVSSNLDQALPLATHQIDSLSLTGMAKHPANLGRLCAKGENLLASIEQPTNLLYPQDASGKSISWNDAINTISQRFNEVISEHGPQAVAFYLSGQLLTEDYYVANKLAKGFIGTANVDTNSRLCMSSAVSAHQRAFGEDVVSGNYQDFEQARVIVLVGSNAAWTHPVLFQRMLAARSANGTKIVVVDPMASATAKQADVHLAIKPGCDHHLFNGLLSYLAKHDLIDAPYIQAHTEHFDQAIQQIATDYQDADIAKLTGLSADQVLAFYQLFVAHQQVITASCQGVNQSTLGTDTTNAIINCHLARGQVGKPGSGFFSLTGQPNAMGGREVGGLATQLACHLGFADKERSLVAEHWEAPNIVGHKGLTAVEMFDAVASGEIKAIWVLGTNPAASLPDSHNVSKALADCPFVVVSDVTADTDTAKLADLLLPALPWSQKDGTVTNSERTISRQRGFVIPKGEAKADWWSLAQVANAMGYAGFEYQSAYDVFVEHAQLSSKVKQAYPYKAFDISGLASISYEQYQALKPTQWPINDTSQEGTTDRRVFTDGQFATETGKAQFVYSKQTNLERSPSPINKQNQLLLNSGRSRDQWHTMTRTGHIAKLRGHQVEPTIAMSQATANRVGVSQDQLILCQPVVNCVNEDYVSTKNNATIARVEIDSSISVDSAFMSMHWTKQFSRAGGVNQALDSRYDPYSKQPGFKHQTVEILEAGIKLQGTLFGTLDYAQTSVYQVQHTLYSGSCVHLGFAVDHVSLLSSQRSLSWTVSLPQQQIKVACVTENNCLSGLLLTSQAKVNVDLEAVAALIGHELAPDLLKTLHSLIRAGNSPLVCSCTGVSVADIDAAVHQQLDNQVFESGIKSADFGKALDAVQSNLGCGRQCGSCNSEVKQCAADSWQIALGEMQPYQAEKPAKEDVA</sequence>
<organism evidence="9 10">
    <name type="scientific">Shewanella maritima</name>
    <dbReference type="NCBI Taxonomy" id="2520507"/>
    <lineage>
        <taxon>Bacteria</taxon>
        <taxon>Pseudomonadati</taxon>
        <taxon>Pseudomonadota</taxon>
        <taxon>Gammaproteobacteria</taxon>
        <taxon>Alteromonadales</taxon>
        <taxon>Shewanellaceae</taxon>
        <taxon>Shewanella</taxon>
    </lineage>
</organism>
<evidence type="ECO:0000259" key="8">
    <source>
        <dbReference type="PROSITE" id="PS51669"/>
    </source>
</evidence>
<evidence type="ECO:0000256" key="2">
    <source>
        <dbReference type="ARBA" id="ARBA00022485"/>
    </source>
</evidence>
<dbReference type="InterPro" id="IPR006657">
    <property type="entry name" value="MoPterin_dinucl-bd_dom"/>
</dbReference>
<dbReference type="SMART" id="SM00926">
    <property type="entry name" value="Molybdop_Fe4S4"/>
    <property type="match status" value="1"/>
</dbReference>
<accession>A0A411PD70</accession>
<dbReference type="GO" id="GO:0016020">
    <property type="term" value="C:membrane"/>
    <property type="evidence" value="ECO:0007669"/>
    <property type="project" value="TreeGrafter"/>
</dbReference>
<keyword evidence="7" id="KW-0411">Iron-sulfur</keyword>
<dbReference type="InterPro" id="IPR006963">
    <property type="entry name" value="Mopterin_OxRdtase_4Fe-4S_dom"/>
</dbReference>
<dbReference type="EMBL" id="CP036200">
    <property type="protein sequence ID" value="QBF81392.1"/>
    <property type="molecule type" value="Genomic_DNA"/>
</dbReference>
<evidence type="ECO:0000256" key="6">
    <source>
        <dbReference type="ARBA" id="ARBA00023004"/>
    </source>
</evidence>
<dbReference type="RefSeq" id="WP_130597369.1">
    <property type="nucleotide sequence ID" value="NZ_CP036200.1"/>
</dbReference>
<keyword evidence="6" id="KW-0408">Iron</keyword>
<evidence type="ECO:0000256" key="5">
    <source>
        <dbReference type="ARBA" id="ARBA00023002"/>
    </source>
</evidence>
<dbReference type="InterPro" id="IPR027467">
    <property type="entry name" value="MopterinOxRdtase_cofactor_BS"/>
</dbReference>
<dbReference type="Gene3D" id="3.40.228.10">
    <property type="entry name" value="Dimethylsulfoxide Reductase, domain 2"/>
    <property type="match status" value="1"/>
</dbReference>
<gene>
    <name evidence="9" type="ORF">EXU30_00775</name>
</gene>